<comment type="caution">
    <text evidence="6">The sequence shown here is derived from an EMBL/GenBank/DDBJ whole genome shotgun (WGS) entry which is preliminary data.</text>
</comment>
<dbReference type="Gene3D" id="3.30.230.10">
    <property type="match status" value="1"/>
</dbReference>
<dbReference type="InterPro" id="IPR020568">
    <property type="entry name" value="Ribosomal_Su5_D2-typ_SF"/>
</dbReference>
<sequence length="113" mass="12799">MVHCEKGNSLNEVNRQPLKMMEPHTHCLGGLLSPCEEWWSHAQIYAVCQSISKVLVDRYQKYMDEGCLGGSAKEIKDLFIQYNQTLLVASPPHCKSKKFGGPGAQARYHKSYQ</sequence>
<keyword evidence="2" id="KW-0689">Ribosomal protein</keyword>
<dbReference type="Proteomes" id="UP000645828">
    <property type="component" value="Unassembled WGS sequence"/>
</dbReference>
<dbReference type="PANTHER" id="PTHR21569:SF16">
    <property type="entry name" value="RIBOSOMAL PROTEIN S16"/>
    <property type="match status" value="1"/>
</dbReference>
<evidence type="ECO:0000256" key="4">
    <source>
        <dbReference type="ARBA" id="ARBA00035259"/>
    </source>
</evidence>
<evidence type="ECO:0000256" key="5">
    <source>
        <dbReference type="ARBA" id="ARBA00043019"/>
    </source>
</evidence>
<accession>A0A811ZM31</accession>
<evidence type="ECO:0000256" key="3">
    <source>
        <dbReference type="ARBA" id="ARBA00023274"/>
    </source>
</evidence>
<dbReference type="GO" id="GO:0000462">
    <property type="term" value="P:maturation of SSU-rRNA from tricistronic rRNA transcript (SSU-rRNA, 5.8S rRNA, LSU-rRNA)"/>
    <property type="evidence" value="ECO:0007669"/>
    <property type="project" value="TreeGrafter"/>
</dbReference>
<dbReference type="GO" id="GO:0022627">
    <property type="term" value="C:cytosolic small ribosomal subunit"/>
    <property type="evidence" value="ECO:0007669"/>
    <property type="project" value="TreeGrafter"/>
</dbReference>
<dbReference type="GO" id="GO:0003723">
    <property type="term" value="F:RNA binding"/>
    <property type="evidence" value="ECO:0007669"/>
    <property type="project" value="TreeGrafter"/>
</dbReference>
<protein>
    <recommendedName>
        <fullName evidence="4">Small ribosomal subunit protein uS9</fullName>
    </recommendedName>
    <alternativeName>
        <fullName evidence="5">40S ribosomal protein S16</fullName>
    </alternativeName>
</protein>
<dbReference type="GO" id="GO:0006412">
    <property type="term" value="P:translation"/>
    <property type="evidence" value="ECO:0007669"/>
    <property type="project" value="InterPro"/>
</dbReference>
<keyword evidence="7" id="KW-1185">Reference proteome</keyword>
<dbReference type="PANTHER" id="PTHR21569">
    <property type="entry name" value="RIBOSOMAL PROTEIN S9"/>
    <property type="match status" value="1"/>
</dbReference>
<evidence type="ECO:0000313" key="6">
    <source>
        <dbReference type="EMBL" id="CAD7689992.1"/>
    </source>
</evidence>
<dbReference type="EMBL" id="CAJHUB010000769">
    <property type="protein sequence ID" value="CAD7689992.1"/>
    <property type="molecule type" value="Genomic_DNA"/>
</dbReference>
<reference evidence="6" key="1">
    <citation type="submission" date="2020-12" db="EMBL/GenBank/DDBJ databases">
        <authorList>
            <consortium name="Molecular Ecology Group"/>
        </authorList>
    </citation>
    <scope>NUCLEOTIDE SEQUENCE</scope>
    <source>
        <strain evidence="6">TBG_1078</strain>
    </source>
</reference>
<dbReference type="InterPro" id="IPR014721">
    <property type="entry name" value="Ribsml_uS5_D2-typ_fold_subgr"/>
</dbReference>
<proteinExistence type="inferred from homology"/>
<evidence type="ECO:0000313" key="7">
    <source>
        <dbReference type="Proteomes" id="UP000645828"/>
    </source>
</evidence>
<organism evidence="6 7">
    <name type="scientific">Nyctereutes procyonoides</name>
    <name type="common">Raccoon dog</name>
    <name type="synonym">Canis procyonoides</name>
    <dbReference type="NCBI Taxonomy" id="34880"/>
    <lineage>
        <taxon>Eukaryota</taxon>
        <taxon>Metazoa</taxon>
        <taxon>Chordata</taxon>
        <taxon>Craniata</taxon>
        <taxon>Vertebrata</taxon>
        <taxon>Euteleostomi</taxon>
        <taxon>Mammalia</taxon>
        <taxon>Eutheria</taxon>
        <taxon>Laurasiatheria</taxon>
        <taxon>Carnivora</taxon>
        <taxon>Caniformia</taxon>
        <taxon>Canidae</taxon>
        <taxon>Nyctereutes</taxon>
    </lineage>
</organism>
<dbReference type="GO" id="GO:0003735">
    <property type="term" value="F:structural constituent of ribosome"/>
    <property type="evidence" value="ECO:0007669"/>
    <property type="project" value="InterPro"/>
</dbReference>
<evidence type="ECO:0000256" key="1">
    <source>
        <dbReference type="ARBA" id="ARBA00005251"/>
    </source>
</evidence>
<dbReference type="InterPro" id="IPR000754">
    <property type="entry name" value="Ribosomal_uS9"/>
</dbReference>
<name>A0A811ZM31_NYCPR</name>
<keyword evidence="3" id="KW-0687">Ribonucleoprotein</keyword>
<comment type="similarity">
    <text evidence="1">Belongs to the universal ribosomal protein uS9 family.</text>
</comment>
<evidence type="ECO:0000256" key="2">
    <source>
        <dbReference type="ARBA" id="ARBA00022980"/>
    </source>
</evidence>
<dbReference type="SUPFAM" id="SSF54211">
    <property type="entry name" value="Ribosomal protein S5 domain 2-like"/>
    <property type="match status" value="1"/>
</dbReference>
<dbReference type="AlphaFoldDB" id="A0A811ZM31"/>
<gene>
    <name evidence="6" type="ORF">NYPRO_LOCUS22786</name>
</gene>